<keyword evidence="4 6" id="KW-0732">Signal</keyword>
<name>A0A7K3UI62_9HYPH</name>
<dbReference type="Gene3D" id="3.40.190.10">
    <property type="entry name" value="Periplasmic binding protein-like II"/>
    <property type="match status" value="2"/>
</dbReference>
<dbReference type="GO" id="GO:0030288">
    <property type="term" value="C:outer membrane-bounded periplasmic space"/>
    <property type="evidence" value="ECO:0007669"/>
    <property type="project" value="TreeGrafter"/>
</dbReference>
<evidence type="ECO:0000313" key="7">
    <source>
        <dbReference type="EMBL" id="NEJ73380.1"/>
    </source>
</evidence>
<keyword evidence="3" id="KW-0813">Transport</keyword>
<feature type="signal peptide" evidence="6">
    <location>
        <begin position="1"/>
        <end position="37"/>
    </location>
</feature>
<dbReference type="EMBL" id="WUFT01000016">
    <property type="protein sequence ID" value="NEJ73380.1"/>
    <property type="molecule type" value="Genomic_DNA"/>
</dbReference>
<evidence type="ECO:0000256" key="6">
    <source>
        <dbReference type="SAM" id="SignalP"/>
    </source>
</evidence>
<dbReference type="SUPFAM" id="SSF53850">
    <property type="entry name" value="Periplasmic binding protein-like II"/>
    <property type="match status" value="1"/>
</dbReference>
<dbReference type="Pfam" id="PF13416">
    <property type="entry name" value="SBP_bac_8"/>
    <property type="match status" value="1"/>
</dbReference>
<feature type="chain" id="PRO_5029862314" evidence="6">
    <location>
        <begin position="38"/>
        <end position="363"/>
    </location>
</feature>
<evidence type="ECO:0000313" key="8">
    <source>
        <dbReference type="Proteomes" id="UP000471753"/>
    </source>
</evidence>
<accession>A0A7K3UI62</accession>
<proteinExistence type="inferred from homology"/>
<keyword evidence="5" id="KW-0574">Periplasm</keyword>
<dbReference type="PANTHER" id="PTHR30006:SF3">
    <property type="entry name" value="THIAMINE-BINDING PERIPLASMIC PROTEIN"/>
    <property type="match status" value="1"/>
</dbReference>
<dbReference type="GO" id="GO:0030976">
    <property type="term" value="F:thiamine pyrophosphate binding"/>
    <property type="evidence" value="ECO:0007669"/>
    <property type="project" value="TreeGrafter"/>
</dbReference>
<dbReference type="Proteomes" id="UP000471753">
    <property type="component" value="Unassembled WGS sequence"/>
</dbReference>
<evidence type="ECO:0000256" key="5">
    <source>
        <dbReference type="ARBA" id="ARBA00022764"/>
    </source>
</evidence>
<evidence type="ECO:0000256" key="4">
    <source>
        <dbReference type="ARBA" id="ARBA00022729"/>
    </source>
</evidence>
<gene>
    <name evidence="7" type="ORF">GR197_23030</name>
</gene>
<organism evidence="7 8">
    <name type="scientific">Rhizobium phaseoli</name>
    <dbReference type="NCBI Taxonomy" id="396"/>
    <lineage>
        <taxon>Bacteria</taxon>
        <taxon>Pseudomonadati</taxon>
        <taxon>Pseudomonadota</taxon>
        <taxon>Alphaproteobacteria</taxon>
        <taxon>Hyphomicrobiales</taxon>
        <taxon>Rhizobiaceae</taxon>
        <taxon>Rhizobium/Agrobacterium group</taxon>
        <taxon>Rhizobium</taxon>
    </lineage>
</organism>
<comment type="similarity">
    <text evidence="2">Belongs to the bacterial solute-binding protein 1 family.</text>
</comment>
<evidence type="ECO:0000256" key="3">
    <source>
        <dbReference type="ARBA" id="ARBA00022448"/>
    </source>
</evidence>
<sequence length="363" mass="40269">MATFIRTEEHAMKKQPKIKLLLLAVCLTLSGVGAAQAEEQVIIATTGGAYDAALRKFWFEPFTEETGIKIVSVAATNAEMRAKASAMVKTGNVTWDLYPDGEIQASAETHRLTSEDLTEFCKPFRDRPDLVEDACVSAGARLFSTATLMAYDPTGFKDGNPSSWADMWDQTKFPGGRSFPNFDDPWRVMAAALLADGVPRDKLFPLDVDRALKKLDEIRPAISLWWKTGDQSVQGFRNGDYSIGQIWLTRANTLKAEGRQIAWSKKASFLVGDRLTVIKDAPNRTSALKLVGYWLDHPEAQAKVCEELLCTPPSRKAIGLMSPAARAALPSDDDIRDYIVIPDAKWINENAAIMLARWNAWIR</sequence>
<comment type="subcellular location">
    <subcellularLocation>
        <location evidence="1">Periplasm</location>
    </subcellularLocation>
</comment>
<dbReference type="PANTHER" id="PTHR30006">
    <property type="entry name" value="THIAMINE-BINDING PERIPLASMIC PROTEIN-RELATED"/>
    <property type="match status" value="1"/>
</dbReference>
<evidence type="ECO:0000256" key="2">
    <source>
        <dbReference type="ARBA" id="ARBA00008520"/>
    </source>
</evidence>
<dbReference type="GO" id="GO:0030975">
    <property type="term" value="F:thiamine binding"/>
    <property type="evidence" value="ECO:0007669"/>
    <property type="project" value="TreeGrafter"/>
</dbReference>
<comment type="caution">
    <text evidence="7">The sequence shown here is derived from an EMBL/GenBank/DDBJ whole genome shotgun (WGS) entry which is preliminary data.</text>
</comment>
<evidence type="ECO:0000256" key="1">
    <source>
        <dbReference type="ARBA" id="ARBA00004418"/>
    </source>
</evidence>
<protein>
    <submittedName>
        <fullName evidence="7">Extracellular solute-binding protein</fullName>
    </submittedName>
</protein>
<dbReference type="InterPro" id="IPR006059">
    <property type="entry name" value="SBP"/>
</dbReference>
<dbReference type="AlphaFoldDB" id="A0A7K3UI62"/>
<dbReference type="GO" id="GO:0015888">
    <property type="term" value="P:thiamine transport"/>
    <property type="evidence" value="ECO:0007669"/>
    <property type="project" value="TreeGrafter"/>
</dbReference>
<reference evidence="7 8" key="1">
    <citation type="submission" date="2019-12" db="EMBL/GenBank/DDBJ databases">
        <title>Rhizobium genotypes associated with high levels of biological nitrogen fixation by grain legumes in a temperate-maritime cropping system.</title>
        <authorList>
            <person name="Maluk M."/>
            <person name="Francesc Ferrando Molina F."/>
            <person name="Lopez Del Egido L."/>
            <person name="Lafos M."/>
            <person name="Langarica-Fuentes A."/>
            <person name="Gebre Yohannes G."/>
            <person name="Young M.W."/>
            <person name="Martin P."/>
            <person name="Gantlett R."/>
            <person name="Kenicer G."/>
            <person name="Hawes C."/>
            <person name="Begg G.S."/>
            <person name="Quilliam R.S."/>
            <person name="Squire G.R."/>
            <person name="Poole P.S."/>
            <person name="Young P.W."/>
            <person name="Iannetta P.M."/>
            <person name="James E.K."/>
        </authorList>
    </citation>
    <scope>NUCLEOTIDE SEQUENCE [LARGE SCALE GENOMIC DNA]</scope>
    <source>
        <strain evidence="7 8">JHI366</strain>
    </source>
</reference>